<keyword evidence="5" id="KW-0677">Repeat</keyword>
<dbReference type="Gene3D" id="3.40.50.300">
    <property type="entry name" value="P-loop containing nucleotide triphosphate hydrolases"/>
    <property type="match status" value="2"/>
</dbReference>
<feature type="domain" description="ABC transporter" evidence="11">
    <location>
        <begin position="318"/>
        <end position="519"/>
    </location>
</feature>
<dbReference type="InterPro" id="IPR050095">
    <property type="entry name" value="ECF_ABC_transporter_ATP-bd"/>
</dbReference>
<gene>
    <name evidence="12" type="ORF">K8V16_03165</name>
</gene>
<keyword evidence="7 12" id="KW-0067">ATP-binding</keyword>
<dbReference type="InterPro" id="IPR015856">
    <property type="entry name" value="ABC_transpr_CbiO/EcfA_su"/>
</dbReference>
<dbReference type="CDD" id="cd03225">
    <property type="entry name" value="ABC_cobalt_CbiO_domain1"/>
    <property type="match status" value="1"/>
</dbReference>
<evidence type="ECO:0000256" key="3">
    <source>
        <dbReference type="ARBA" id="ARBA00022448"/>
    </source>
</evidence>
<dbReference type="InterPro" id="IPR003439">
    <property type="entry name" value="ABC_transporter-like_ATP-bd"/>
</dbReference>
<keyword evidence="8" id="KW-1278">Translocase</keyword>
<feature type="domain" description="ABC transporter" evidence="11">
    <location>
        <begin position="52"/>
        <end position="290"/>
    </location>
</feature>
<organism evidence="12 13">
    <name type="scientific">Rubneribacter badeniensis</name>
    <dbReference type="NCBI Taxonomy" id="2070688"/>
    <lineage>
        <taxon>Bacteria</taxon>
        <taxon>Bacillati</taxon>
        <taxon>Actinomycetota</taxon>
        <taxon>Coriobacteriia</taxon>
        <taxon>Eggerthellales</taxon>
        <taxon>Eggerthellaceae</taxon>
        <taxon>Rubneribacter</taxon>
    </lineage>
</organism>
<reference evidence="12" key="1">
    <citation type="journal article" date="2021" name="PeerJ">
        <title>Extensive microbial diversity within the chicken gut microbiome revealed by metagenomics and culture.</title>
        <authorList>
            <person name="Gilroy R."/>
            <person name="Ravi A."/>
            <person name="Getino M."/>
            <person name="Pursley I."/>
            <person name="Horton D.L."/>
            <person name="Alikhan N.F."/>
            <person name="Baker D."/>
            <person name="Gharbi K."/>
            <person name="Hall N."/>
            <person name="Watson M."/>
            <person name="Adriaenssens E.M."/>
            <person name="Foster-Nyarko E."/>
            <person name="Jarju S."/>
            <person name="Secka A."/>
            <person name="Antonio M."/>
            <person name="Oren A."/>
            <person name="Chaudhuri R.R."/>
            <person name="La Ragione R."/>
            <person name="Hildebrand F."/>
            <person name="Pallen M.J."/>
        </authorList>
    </citation>
    <scope>NUCLEOTIDE SEQUENCE</scope>
    <source>
        <strain evidence="12">USAMLcec12-2067</strain>
    </source>
</reference>
<dbReference type="PANTHER" id="PTHR43553">
    <property type="entry name" value="HEAVY METAL TRANSPORTER"/>
    <property type="match status" value="1"/>
</dbReference>
<evidence type="ECO:0000256" key="6">
    <source>
        <dbReference type="ARBA" id="ARBA00022741"/>
    </source>
</evidence>
<evidence type="ECO:0000256" key="9">
    <source>
        <dbReference type="ARBA" id="ARBA00023136"/>
    </source>
</evidence>
<comment type="function">
    <text evidence="10">Probably part of an ABC transporter complex. Responsible for energy coupling to the transport system.</text>
</comment>
<dbReference type="SUPFAM" id="SSF52540">
    <property type="entry name" value="P-loop containing nucleoside triphosphate hydrolases"/>
    <property type="match status" value="2"/>
</dbReference>
<evidence type="ECO:0000256" key="10">
    <source>
        <dbReference type="ARBA" id="ARBA00025157"/>
    </source>
</evidence>
<evidence type="ECO:0000313" key="13">
    <source>
        <dbReference type="Proteomes" id="UP000789325"/>
    </source>
</evidence>
<evidence type="ECO:0000313" key="12">
    <source>
        <dbReference type="EMBL" id="HJH42773.1"/>
    </source>
</evidence>
<dbReference type="InterPro" id="IPR017871">
    <property type="entry name" value="ABC_transporter-like_CS"/>
</dbReference>
<evidence type="ECO:0000259" key="11">
    <source>
        <dbReference type="PROSITE" id="PS50893"/>
    </source>
</evidence>
<dbReference type="EMBL" id="DYZL01000056">
    <property type="protein sequence ID" value="HJH42773.1"/>
    <property type="molecule type" value="Genomic_DNA"/>
</dbReference>
<dbReference type="AlphaFoldDB" id="A0A9D2VJD5"/>
<keyword evidence="3" id="KW-0813">Transport</keyword>
<name>A0A9D2VJD5_9ACTN</name>
<dbReference type="PROSITE" id="PS50893">
    <property type="entry name" value="ABC_TRANSPORTER_2"/>
    <property type="match status" value="2"/>
</dbReference>
<evidence type="ECO:0000256" key="5">
    <source>
        <dbReference type="ARBA" id="ARBA00022737"/>
    </source>
</evidence>
<comment type="subcellular location">
    <subcellularLocation>
        <location evidence="1">Cell membrane</location>
        <topology evidence="1">Peripheral membrane protein</topology>
    </subcellularLocation>
</comment>
<dbReference type="PROSITE" id="PS00211">
    <property type="entry name" value="ABC_TRANSPORTER_1"/>
    <property type="match status" value="2"/>
</dbReference>
<reference evidence="12" key="2">
    <citation type="submission" date="2021-09" db="EMBL/GenBank/DDBJ databases">
        <authorList>
            <person name="Gilroy R."/>
        </authorList>
    </citation>
    <scope>NUCLEOTIDE SEQUENCE</scope>
    <source>
        <strain evidence="12">USAMLcec12-2067</strain>
    </source>
</reference>
<dbReference type="PANTHER" id="PTHR43553:SF23">
    <property type="entry name" value="ABC TRANSPORTER ATP-BINDING COMPONENT"/>
    <property type="match status" value="1"/>
</dbReference>
<comment type="similarity">
    <text evidence="2">Belongs to the ABC transporter superfamily.</text>
</comment>
<evidence type="ECO:0000256" key="1">
    <source>
        <dbReference type="ARBA" id="ARBA00004202"/>
    </source>
</evidence>
<dbReference type="Proteomes" id="UP000789325">
    <property type="component" value="Unassembled WGS sequence"/>
</dbReference>
<protein>
    <submittedName>
        <fullName evidence="12">ABC transporter ATP-binding protein</fullName>
    </submittedName>
</protein>
<evidence type="ECO:0000256" key="8">
    <source>
        <dbReference type="ARBA" id="ARBA00022967"/>
    </source>
</evidence>
<keyword evidence="9" id="KW-0472">Membrane</keyword>
<evidence type="ECO:0000256" key="2">
    <source>
        <dbReference type="ARBA" id="ARBA00005417"/>
    </source>
</evidence>
<dbReference type="InterPro" id="IPR003593">
    <property type="entry name" value="AAA+_ATPase"/>
</dbReference>
<dbReference type="GO" id="GO:0042626">
    <property type="term" value="F:ATPase-coupled transmembrane transporter activity"/>
    <property type="evidence" value="ECO:0007669"/>
    <property type="project" value="TreeGrafter"/>
</dbReference>
<dbReference type="Pfam" id="PF00005">
    <property type="entry name" value="ABC_tran"/>
    <property type="match status" value="2"/>
</dbReference>
<keyword evidence="4" id="KW-1003">Cell membrane</keyword>
<evidence type="ECO:0000256" key="7">
    <source>
        <dbReference type="ARBA" id="ARBA00022840"/>
    </source>
</evidence>
<dbReference type="SMART" id="SM00382">
    <property type="entry name" value="AAA"/>
    <property type="match status" value="2"/>
</dbReference>
<proteinExistence type="inferred from homology"/>
<evidence type="ECO:0000256" key="4">
    <source>
        <dbReference type="ARBA" id="ARBA00022475"/>
    </source>
</evidence>
<comment type="caution">
    <text evidence="12">The sequence shown here is derived from an EMBL/GenBank/DDBJ whole genome shotgun (WGS) entry which is preliminary data.</text>
</comment>
<dbReference type="GO" id="GO:0016887">
    <property type="term" value="F:ATP hydrolysis activity"/>
    <property type="evidence" value="ECO:0007669"/>
    <property type="project" value="InterPro"/>
</dbReference>
<accession>A0A9D2VJD5</accession>
<dbReference type="GO" id="GO:0005524">
    <property type="term" value="F:ATP binding"/>
    <property type="evidence" value="ECO:0007669"/>
    <property type="project" value="UniProtKB-KW"/>
</dbReference>
<dbReference type="GO" id="GO:0043190">
    <property type="term" value="C:ATP-binding cassette (ABC) transporter complex"/>
    <property type="evidence" value="ECO:0007669"/>
    <property type="project" value="TreeGrafter"/>
</dbReference>
<dbReference type="RefSeq" id="WP_239938922.1">
    <property type="nucleotide sequence ID" value="NZ_PPEL01000076.1"/>
</dbReference>
<keyword evidence="6" id="KW-0547">Nucleotide-binding</keyword>
<dbReference type="InterPro" id="IPR027417">
    <property type="entry name" value="P-loop_NTPase"/>
</dbReference>
<sequence length="520" mass="54134">MSARCEGSAAGAEACEAASGAAGARACGTAEGAAGGAPVSSARGVASGASAVELRGASFRYEDGDAGVEGVDLVVHPGECVVLTGPSGSGKTTVTRLVNGLAPAYWHGELAGEVRIGGIDAAALPLWERGRAVASVFQDPASQFFSFELAGEVAFACENYGMPTREIVERTDACIAAFDLERVRDRPLDALSSGEKQRVAVASAVAPGSRVLVCDEPTANLDADGAALLASQVAQLKAAGCAVLVSEHRLAWLAGIADRYAYLEGGQVRWQRSASEMEALSAGERERFGLRSASAVALPELARPEDARTSADGTAPSLEARRLACRRGGHTIWEDVSFRAWPGQVVALTGRNGAGKSTLARVLAGLARQSAGEVLVGGRALRSAARRRRVFYGANDTATQFFTSSVSDELLLGRVRDEGLIARARDTLGRLGLMPFKDAHPATLSGGQRQRLALACGLLSDRPVLVFDEPTSGLDGASMRIVATALSEAARAGRTVIVITHDGELAERCCTCRLRMEELA</sequence>